<protein>
    <recommendedName>
        <fullName evidence="7">D,D-heptose 1,7-bisphosphate phosphatase</fullName>
    </recommendedName>
</protein>
<evidence type="ECO:0000256" key="5">
    <source>
        <dbReference type="ARBA" id="ARBA00022801"/>
    </source>
</evidence>
<dbReference type="GO" id="GO:0046872">
    <property type="term" value="F:metal ion binding"/>
    <property type="evidence" value="ECO:0007669"/>
    <property type="project" value="UniProtKB-KW"/>
</dbReference>
<dbReference type="NCBIfam" id="TIGR01662">
    <property type="entry name" value="HAD-SF-IIIA"/>
    <property type="match status" value="1"/>
</dbReference>
<evidence type="ECO:0000256" key="1">
    <source>
        <dbReference type="ARBA" id="ARBA00004496"/>
    </source>
</evidence>
<evidence type="ECO:0000256" key="6">
    <source>
        <dbReference type="ARBA" id="ARBA00023277"/>
    </source>
</evidence>
<reference evidence="9 10" key="1">
    <citation type="journal article" date="2019" name="Nat. Microbiol.">
        <title>Mediterranean grassland soil C-N compound turnover is dependent on rainfall and depth, and is mediated by genomically divergent microorganisms.</title>
        <authorList>
            <person name="Diamond S."/>
            <person name="Andeer P.F."/>
            <person name="Li Z."/>
            <person name="Crits-Christoph A."/>
            <person name="Burstein D."/>
            <person name="Anantharaman K."/>
            <person name="Lane K.R."/>
            <person name="Thomas B.C."/>
            <person name="Pan C."/>
            <person name="Northen T.R."/>
            <person name="Banfield J.F."/>
        </authorList>
    </citation>
    <scope>NUCLEOTIDE SEQUENCE [LARGE SCALE GENOMIC DNA]</scope>
    <source>
        <strain evidence="9">WS_3</strain>
    </source>
</reference>
<keyword evidence="6" id="KW-0119">Carbohydrate metabolism</keyword>
<evidence type="ECO:0000313" key="10">
    <source>
        <dbReference type="Proteomes" id="UP000320184"/>
    </source>
</evidence>
<comment type="subcellular location">
    <subcellularLocation>
        <location evidence="1">Cytoplasm</location>
    </subcellularLocation>
</comment>
<evidence type="ECO:0000256" key="2">
    <source>
        <dbReference type="ARBA" id="ARBA00005628"/>
    </source>
</evidence>
<dbReference type="GO" id="GO:0005975">
    <property type="term" value="P:carbohydrate metabolic process"/>
    <property type="evidence" value="ECO:0007669"/>
    <property type="project" value="InterPro"/>
</dbReference>
<evidence type="ECO:0000256" key="4">
    <source>
        <dbReference type="ARBA" id="ARBA00022723"/>
    </source>
</evidence>
<dbReference type="Pfam" id="PF13242">
    <property type="entry name" value="Hydrolase_like"/>
    <property type="match status" value="1"/>
</dbReference>
<sequence>MVEETARDLASAPASALEPERLESWSPEAPPEAPEIAHPDVDRLERACERSLARRRGEGLSPAVFLDRDGTLVVEKGYLADPDDIELIPGVPEALYALRQAGYPIEVISNQSGVGRGLFPLSSVHRAMGRLRNLLRPYGVEIDAVHFCPHLPDSGCGCRKPGIELLERAARDLRLSLRQSVMIGDKLLDIRTGHRARALSILVRTGYGRDEERSLGGAGIEARPDHAFDDLAAAVSWILARERVGRWE</sequence>
<comment type="similarity">
    <text evidence="2">Belongs to the GmhB family.</text>
</comment>
<dbReference type="PANTHER" id="PTHR42891">
    <property type="entry name" value="D-GLYCERO-BETA-D-MANNO-HEPTOSE-1,7-BISPHOSPHATE 7-PHOSPHATASE"/>
    <property type="match status" value="1"/>
</dbReference>
<dbReference type="InterPro" id="IPR006549">
    <property type="entry name" value="HAD-SF_hydro_IIIA"/>
</dbReference>
<dbReference type="InterPro" id="IPR004446">
    <property type="entry name" value="Heptose_bisP_phosphatase"/>
</dbReference>
<dbReference type="Proteomes" id="UP000320184">
    <property type="component" value="Unassembled WGS sequence"/>
</dbReference>
<dbReference type="GO" id="GO:0005737">
    <property type="term" value="C:cytoplasm"/>
    <property type="evidence" value="ECO:0007669"/>
    <property type="project" value="UniProtKB-SubCell"/>
</dbReference>
<feature type="region of interest" description="Disordered" evidence="8">
    <location>
        <begin position="1"/>
        <end position="37"/>
    </location>
</feature>
<organism evidence="9 10">
    <name type="scientific">Eiseniibacteriota bacterium</name>
    <dbReference type="NCBI Taxonomy" id="2212470"/>
    <lineage>
        <taxon>Bacteria</taxon>
        <taxon>Candidatus Eiseniibacteriota</taxon>
    </lineage>
</organism>
<evidence type="ECO:0000256" key="3">
    <source>
        <dbReference type="ARBA" id="ARBA00022490"/>
    </source>
</evidence>
<dbReference type="CDD" id="cd07503">
    <property type="entry name" value="HAD_HisB-N"/>
    <property type="match status" value="1"/>
</dbReference>
<dbReference type="NCBIfam" id="TIGR01656">
    <property type="entry name" value="Histidinol-ppas"/>
    <property type="match status" value="1"/>
</dbReference>
<keyword evidence="3" id="KW-0963">Cytoplasm</keyword>
<accession>A0A538SBB7</accession>
<dbReference type="PANTHER" id="PTHR42891:SF1">
    <property type="entry name" value="D-GLYCERO-BETA-D-MANNO-HEPTOSE-1,7-BISPHOSPHATE 7-PHOSPHATASE"/>
    <property type="match status" value="1"/>
</dbReference>
<comment type="caution">
    <text evidence="9">The sequence shown here is derived from an EMBL/GenBank/DDBJ whole genome shotgun (WGS) entry which is preliminary data.</text>
</comment>
<evidence type="ECO:0000313" key="9">
    <source>
        <dbReference type="EMBL" id="TMQ48658.1"/>
    </source>
</evidence>
<dbReference type="Gene3D" id="3.40.50.1000">
    <property type="entry name" value="HAD superfamily/HAD-like"/>
    <property type="match status" value="1"/>
</dbReference>
<keyword evidence="4" id="KW-0479">Metal-binding</keyword>
<dbReference type="InterPro" id="IPR006543">
    <property type="entry name" value="Histidinol-phos"/>
</dbReference>
<proteinExistence type="inferred from homology"/>
<gene>
    <name evidence="9" type="ORF">E6K73_11490</name>
</gene>
<dbReference type="InterPro" id="IPR036412">
    <property type="entry name" value="HAD-like_sf"/>
</dbReference>
<dbReference type="EMBL" id="VBOT01000136">
    <property type="protein sequence ID" value="TMQ48658.1"/>
    <property type="molecule type" value="Genomic_DNA"/>
</dbReference>
<evidence type="ECO:0000256" key="8">
    <source>
        <dbReference type="SAM" id="MobiDB-lite"/>
    </source>
</evidence>
<dbReference type="AlphaFoldDB" id="A0A538SBB7"/>
<dbReference type="SUPFAM" id="SSF56784">
    <property type="entry name" value="HAD-like"/>
    <property type="match status" value="1"/>
</dbReference>
<evidence type="ECO:0000256" key="7">
    <source>
        <dbReference type="ARBA" id="ARBA00031828"/>
    </source>
</evidence>
<keyword evidence="5 9" id="KW-0378">Hydrolase</keyword>
<name>A0A538SBB7_UNCEI</name>
<dbReference type="GO" id="GO:0016791">
    <property type="term" value="F:phosphatase activity"/>
    <property type="evidence" value="ECO:0007669"/>
    <property type="project" value="InterPro"/>
</dbReference>
<dbReference type="InterPro" id="IPR023214">
    <property type="entry name" value="HAD_sf"/>
</dbReference>